<evidence type="ECO:0000259" key="4">
    <source>
        <dbReference type="PROSITE" id="PS50853"/>
    </source>
</evidence>
<dbReference type="Proteomes" id="UP000631312">
    <property type="component" value="Unassembled WGS sequence"/>
</dbReference>
<evidence type="ECO:0000256" key="2">
    <source>
        <dbReference type="ARBA" id="ARBA00023326"/>
    </source>
</evidence>
<evidence type="ECO:0000256" key="1">
    <source>
        <dbReference type="ARBA" id="ARBA00023295"/>
    </source>
</evidence>
<name>A0A7W7MIZ8_9ACTN</name>
<dbReference type="PROSITE" id="PS50853">
    <property type="entry name" value="FN3"/>
    <property type="match status" value="2"/>
</dbReference>
<evidence type="ECO:0000313" key="5">
    <source>
        <dbReference type="EMBL" id="GIE44129.1"/>
    </source>
</evidence>
<reference evidence="6 7" key="1">
    <citation type="submission" date="2020-08" db="EMBL/GenBank/DDBJ databases">
        <title>Sequencing the genomes of 1000 actinobacteria strains.</title>
        <authorList>
            <person name="Klenk H.-P."/>
        </authorList>
    </citation>
    <scope>NUCLEOTIDE SEQUENCE [LARGE SCALE GENOMIC DNA]</scope>
    <source>
        <strain evidence="6 7">DSM 43150</strain>
    </source>
</reference>
<evidence type="ECO:0000256" key="3">
    <source>
        <dbReference type="SAM" id="SignalP"/>
    </source>
</evidence>
<dbReference type="CDD" id="cd00063">
    <property type="entry name" value="FN3"/>
    <property type="match status" value="1"/>
</dbReference>
<accession>A0A7W7MIZ8</accession>
<feature type="domain" description="Fibronectin type-III" evidence="4">
    <location>
        <begin position="718"/>
        <end position="810"/>
    </location>
</feature>
<dbReference type="RefSeq" id="WP_188124023.1">
    <property type="nucleotide sequence ID" value="NZ_BOMP01000119.1"/>
</dbReference>
<keyword evidence="3" id="KW-0732">Signal</keyword>
<dbReference type="SUPFAM" id="SSF49265">
    <property type="entry name" value="Fibronectin type III"/>
    <property type="match status" value="1"/>
</dbReference>
<feature type="domain" description="Fibronectin type-III" evidence="4">
    <location>
        <begin position="440"/>
        <end position="534"/>
    </location>
</feature>
<dbReference type="AlphaFoldDB" id="A0A7W7MIZ8"/>
<comment type="caution">
    <text evidence="6">The sequence shown here is derived from an EMBL/GenBank/DDBJ whole genome shotgun (WGS) entry which is preliminary data.</text>
</comment>
<dbReference type="InterPro" id="IPR008752">
    <property type="entry name" value="Peptidase_M11"/>
</dbReference>
<dbReference type="EMBL" id="BOMP01000119">
    <property type="protein sequence ID" value="GIE44129.1"/>
    <property type="molecule type" value="Genomic_DNA"/>
</dbReference>
<dbReference type="Pfam" id="PF05548">
    <property type="entry name" value="Peptidase_M11"/>
    <property type="match status" value="1"/>
</dbReference>
<organism evidence="6 7">
    <name type="scientific">Actinoplanes lobatus</name>
    <dbReference type="NCBI Taxonomy" id="113568"/>
    <lineage>
        <taxon>Bacteria</taxon>
        <taxon>Bacillati</taxon>
        <taxon>Actinomycetota</taxon>
        <taxon>Actinomycetes</taxon>
        <taxon>Micromonosporales</taxon>
        <taxon>Micromonosporaceae</taxon>
        <taxon>Actinoplanes</taxon>
    </lineage>
</organism>
<evidence type="ECO:0000313" key="7">
    <source>
        <dbReference type="Proteomes" id="UP000590511"/>
    </source>
</evidence>
<feature type="signal peptide" evidence="3">
    <location>
        <begin position="1"/>
        <end position="27"/>
    </location>
</feature>
<dbReference type="GO" id="GO:0000272">
    <property type="term" value="P:polysaccharide catabolic process"/>
    <property type="evidence" value="ECO:0007669"/>
    <property type="project" value="UniProtKB-KW"/>
</dbReference>
<feature type="chain" id="PRO_5030652286" description="Fibronectin type-III domain-containing protein" evidence="3">
    <location>
        <begin position="28"/>
        <end position="1101"/>
    </location>
</feature>
<dbReference type="Proteomes" id="UP000590511">
    <property type="component" value="Unassembled WGS sequence"/>
</dbReference>
<dbReference type="InterPro" id="IPR036116">
    <property type="entry name" value="FN3_sf"/>
</dbReference>
<keyword evidence="8" id="KW-1185">Reference proteome</keyword>
<keyword evidence="2" id="KW-0119">Carbohydrate metabolism</keyword>
<protein>
    <recommendedName>
        <fullName evidence="4">Fibronectin type-III domain-containing protein</fullName>
    </recommendedName>
</protein>
<dbReference type="Gene3D" id="2.60.40.10">
    <property type="entry name" value="Immunoglobulins"/>
    <property type="match status" value="4"/>
</dbReference>
<dbReference type="GO" id="GO:0016798">
    <property type="term" value="F:hydrolase activity, acting on glycosyl bonds"/>
    <property type="evidence" value="ECO:0007669"/>
    <property type="project" value="UniProtKB-KW"/>
</dbReference>
<sequence length="1101" mass="110904">MHPSPRNFVVVTAAAFGVFLAPSTAVAAPVSHTTTVSGTFSRVVVDDDLSTPGGEQATGTVTRPVVTIDDTMLPLPATAATGLRPDSAIEVTVSAPAGVDTPAEVAAAIGDGEARILDADPAAVAAALPAGRAGAHTLTVLPVYWTAPDSQTTGTLRETADRTAAYWSEQTAGGITVPTIDVRGWAKIAAPSSCDYTAISNAAHAVHGVAASNSRNHVLIYFPKTSACGWVGLAYVPGGEIWINGYMYGDAWEHEFGHNLGLGHANSLNCTENTATVALSSSCTVSSYADYDVMGFARYGDGYSLNTALSDVLGTLDNPVTAGAGSLVKLPAVTSITAPRAVKVPLPTSTLYLEYRPSTGRDAGQPAGWGGVQVRQLLPGDNQSRILNMNPAAGTGRALAAGSSWAVPDTPLTLTVERIDASGAEVRIDDPYHDTTPPPAPAAPVFAGTGTFGPYASGPVTVAWPEVIDPESGIAGYRVLVNGQRTTVPGTQTSLKLAPVNGASTISVTAVNRSGMAGAASPTITVRGDNTPPTAPAITAPQSGQKVEGTATVRWKAATDTESGVARYEILLDGTPLSTVDATATAADVTFPLITNGQRTLTLTAIDQVGNRSTQATTKVTLSRAVTAPTGLKAAGDPDGSVISWTAPIGAQPAGYDILVDGAARTTVPATATNWRLANGLADGAHVVGVRARDAAGNVSATATVKAVLDTTGPSQPKVSAPRAGAVVTRNKAVITWSAAADIQSGIAAYVIEVDHVQAARVTGSTRTVTLTVPDGHHHIGVIAINGNGLRSTVTDAVATTFTAAATAPAAAKITSPSSGKLTNADSVSVTWTPAVDGGGLARYEVLLDGQPAVTVDATTTTATVPLGSGLHTLAVRAVDPSGLVSTSATVKITADLEGPTVAAPTVRLRTGSTAGGVPVTLTASATDTNRVCAISAAANGTPVATAKAGRLSVSTVLPAGATLVVTATDCAGNVSTRTDPVQLTPVAETAGQFTGAWTSLSGTDYTDGTASSASTAGAALSMTFTGTQVAWIGSRDTASGAAIVYLDDRKVATVDTRGAAAHRQVLWAGATTPGTHTVKIVVVGTAGRPTVLVDGLTVAP</sequence>
<keyword evidence="2" id="KW-0624">Polysaccharide degradation</keyword>
<keyword evidence="1" id="KW-0378">Hydrolase</keyword>
<reference evidence="5 8" key="2">
    <citation type="submission" date="2021-01" db="EMBL/GenBank/DDBJ databases">
        <title>Whole genome shotgun sequence of Actinoplanes lobatus NBRC 12513.</title>
        <authorList>
            <person name="Komaki H."/>
            <person name="Tamura T."/>
        </authorList>
    </citation>
    <scope>NUCLEOTIDE SEQUENCE [LARGE SCALE GENOMIC DNA]</scope>
    <source>
        <strain evidence="5 8">NBRC 12513</strain>
    </source>
</reference>
<dbReference type="InterPro" id="IPR013783">
    <property type="entry name" value="Ig-like_fold"/>
</dbReference>
<dbReference type="Pfam" id="PF17957">
    <property type="entry name" value="Big_7"/>
    <property type="match status" value="1"/>
</dbReference>
<gene>
    <name evidence="5" type="ORF">Alo02nite_70270</name>
    <name evidence="6" type="ORF">BJ964_006263</name>
</gene>
<dbReference type="SUPFAM" id="SSF55486">
    <property type="entry name" value="Metalloproteases ('zincins'), catalytic domain"/>
    <property type="match status" value="1"/>
</dbReference>
<dbReference type="EMBL" id="JACHNC010000001">
    <property type="protein sequence ID" value="MBB4752102.1"/>
    <property type="molecule type" value="Genomic_DNA"/>
</dbReference>
<proteinExistence type="predicted"/>
<dbReference type="InterPro" id="IPR003961">
    <property type="entry name" value="FN3_dom"/>
</dbReference>
<dbReference type="Gene3D" id="2.60.120.260">
    <property type="entry name" value="Galactose-binding domain-like"/>
    <property type="match status" value="1"/>
</dbReference>
<evidence type="ECO:0000313" key="6">
    <source>
        <dbReference type="EMBL" id="MBB4752102.1"/>
    </source>
</evidence>
<evidence type="ECO:0000313" key="8">
    <source>
        <dbReference type="Proteomes" id="UP000631312"/>
    </source>
</evidence>
<keyword evidence="1" id="KW-0326">Glycosidase</keyword>